<accession>A0A0D7BRN0</accession>
<feature type="region of interest" description="Disordered" evidence="1">
    <location>
        <begin position="182"/>
        <end position="240"/>
    </location>
</feature>
<name>A0A0D7BRN0_9AGAR</name>
<dbReference type="Proteomes" id="UP000054007">
    <property type="component" value="Unassembled WGS sequence"/>
</dbReference>
<evidence type="ECO:0000313" key="3">
    <source>
        <dbReference type="Proteomes" id="UP000054007"/>
    </source>
</evidence>
<keyword evidence="3" id="KW-1185">Reference proteome</keyword>
<protein>
    <submittedName>
        <fullName evidence="2">Uncharacterized protein</fullName>
    </submittedName>
</protein>
<evidence type="ECO:0000256" key="1">
    <source>
        <dbReference type="SAM" id="MobiDB-lite"/>
    </source>
</evidence>
<dbReference type="EMBL" id="KN880445">
    <property type="protein sequence ID" value="KIY72266.1"/>
    <property type="molecule type" value="Genomic_DNA"/>
</dbReference>
<dbReference type="AlphaFoldDB" id="A0A0D7BRN0"/>
<organism evidence="2 3">
    <name type="scientific">Cylindrobasidium torrendii FP15055 ss-10</name>
    <dbReference type="NCBI Taxonomy" id="1314674"/>
    <lineage>
        <taxon>Eukaryota</taxon>
        <taxon>Fungi</taxon>
        <taxon>Dikarya</taxon>
        <taxon>Basidiomycota</taxon>
        <taxon>Agaricomycotina</taxon>
        <taxon>Agaricomycetes</taxon>
        <taxon>Agaricomycetidae</taxon>
        <taxon>Agaricales</taxon>
        <taxon>Marasmiineae</taxon>
        <taxon>Physalacriaceae</taxon>
        <taxon>Cylindrobasidium</taxon>
    </lineage>
</organism>
<evidence type="ECO:0000313" key="2">
    <source>
        <dbReference type="EMBL" id="KIY72266.1"/>
    </source>
</evidence>
<proteinExistence type="predicted"/>
<gene>
    <name evidence="2" type="ORF">CYLTODRAFT_407514</name>
</gene>
<reference evidence="2 3" key="1">
    <citation type="journal article" date="2015" name="Fungal Genet. Biol.">
        <title>Evolution of novel wood decay mechanisms in Agaricales revealed by the genome sequences of Fistulina hepatica and Cylindrobasidium torrendii.</title>
        <authorList>
            <person name="Floudas D."/>
            <person name="Held B.W."/>
            <person name="Riley R."/>
            <person name="Nagy L.G."/>
            <person name="Koehler G."/>
            <person name="Ransdell A.S."/>
            <person name="Younus H."/>
            <person name="Chow J."/>
            <person name="Chiniquy J."/>
            <person name="Lipzen A."/>
            <person name="Tritt A."/>
            <person name="Sun H."/>
            <person name="Haridas S."/>
            <person name="LaButti K."/>
            <person name="Ohm R.A."/>
            <person name="Kues U."/>
            <person name="Blanchette R.A."/>
            <person name="Grigoriev I.V."/>
            <person name="Minto R.E."/>
            <person name="Hibbett D.S."/>
        </authorList>
    </citation>
    <scope>NUCLEOTIDE SEQUENCE [LARGE SCALE GENOMIC DNA]</scope>
    <source>
        <strain evidence="2 3">FP15055 ss-10</strain>
    </source>
</reference>
<sequence length="527" mass="60071">MAARSEEAENWDHLFEIVDGVSVPVPAYRVPGKKPSFIVTDPAKRTLAPERDAEEPISNKFDLFHPFNILEPQTLAALRAGCYIAPSMELLRFLTKEEHHEMRMILYDPGVVWVVPTGVVSKKVIEWWCSTWLLLRQRILACRESLQFNDKIRMANQRTRDIAMRKQLDSIAMKKAAERLRTATQRRVPVQTKKRKASDDSDEESDAMKHKIALNSDVDAKASSQTVISSVPPPSKKHKYHADVTEDTEPSVLGDLSLFDHTYGGSYDSEPTSPLPLDLSKCPERCLKFNTTECPCTGKYRKAVDTVETSPPEPQRLSKRTVIVDLSILTEPTYLRYSLTNRRMALIRWPIEYAKGPSESYVCENDVRKDQPRRPVYGVLENQISSSDAVDTDDDKRYDAAKPRVYMANEAVHSLSLALQDLVEYKDRAAKKMLVDYYQRLAKGSKAWAWPRDIESAKDILPLWREYRCKKTDPRQDGLHPLRECIYSCDSGGIGWDTSAGTAEVEVDSRYRVKMSYTSVCSDHVEE</sequence>